<keyword evidence="3" id="KW-1185">Reference proteome</keyword>
<dbReference type="RefSeq" id="WP_165245237.1">
    <property type="nucleotide sequence ID" value="NZ_JAAKZV010000361.1"/>
</dbReference>
<dbReference type="Proteomes" id="UP000481583">
    <property type="component" value="Unassembled WGS sequence"/>
</dbReference>
<dbReference type="InterPro" id="IPR034904">
    <property type="entry name" value="FSCA_dom_sf"/>
</dbReference>
<protein>
    <submittedName>
        <fullName evidence="2">Iron-sulfur cluster assembly protein</fullName>
    </submittedName>
</protein>
<dbReference type="Gene3D" id="3.30.300.130">
    <property type="entry name" value="Fe-S cluster assembly (FSCA)"/>
    <property type="match status" value="1"/>
</dbReference>
<evidence type="ECO:0000313" key="2">
    <source>
        <dbReference type="EMBL" id="NGN69900.1"/>
    </source>
</evidence>
<dbReference type="Pfam" id="PF01883">
    <property type="entry name" value="FeS_assembly_P"/>
    <property type="match status" value="1"/>
</dbReference>
<dbReference type="SUPFAM" id="SSF117916">
    <property type="entry name" value="Fe-S cluster assembly (FSCA) domain-like"/>
    <property type="match status" value="1"/>
</dbReference>
<dbReference type="EMBL" id="JAAKZV010000361">
    <property type="protein sequence ID" value="NGN69900.1"/>
    <property type="molecule type" value="Genomic_DNA"/>
</dbReference>
<evidence type="ECO:0000259" key="1">
    <source>
        <dbReference type="Pfam" id="PF01883"/>
    </source>
</evidence>
<organism evidence="2 3">
    <name type="scientific">Streptomyces coryli</name>
    <dbReference type="NCBI Taxonomy" id="1128680"/>
    <lineage>
        <taxon>Bacteria</taxon>
        <taxon>Bacillati</taxon>
        <taxon>Actinomycetota</taxon>
        <taxon>Actinomycetes</taxon>
        <taxon>Kitasatosporales</taxon>
        <taxon>Streptomycetaceae</taxon>
        <taxon>Streptomyces</taxon>
    </lineage>
</organism>
<sequence length="226" mass="23871">MSGGHGGTGEILTALGTVHDPELDEPITDLGFVTEAARTGAHVQVKLRLPTYFCAPNFAYLMVADAHDAVRKVPGVASVEIRLEDHFAAEEINAGVAAQSGFAGTFPGLATEELAHLRETFRRKAYLAALERLCRTLPPTADLPALTLADLPPSAQLTALLDRRRALGLPTAPGAPLLLDEQGAPLPPDRLRFAQAVRVSIEGNAGWCRGLLATRYGPAQPAATSP</sequence>
<accession>A0A6G4UDW5</accession>
<dbReference type="AlphaFoldDB" id="A0A6G4UDW5"/>
<reference evidence="2 3" key="1">
    <citation type="submission" date="2020-02" db="EMBL/GenBank/DDBJ databases">
        <title>Whole-genome analyses of novel actinobacteria.</title>
        <authorList>
            <person name="Sahin N."/>
        </authorList>
    </citation>
    <scope>NUCLEOTIDE SEQUENCE [LARGE SCALE GENOMIC DNA]</scope>
    <source>
        <strain evidence="2 3">A7024</strain>
    </source>
</reference>
<dbReference type="InterPro" id="IPR002744">
    <property type="entry name" value="MIP18-like"/>
</dbReference>
<gene>
    <name evidence="2" type="ORF">G5C51_39185</name>
</gene>
<proteinExistence type="predicted"/>
<evidence type="ECO:0000313" key="3">
    <source>
        <dbReference type="Proteomes" id="UP000481583"/>
    </source>
</evidence>
<feature type="domain" description="MIP18 family-like" evidence="1">
    <location>
        <begin position="10"/>
        <end position="81"/>
    </location>
</feature>
<comment type="caution">
    <text evidence="2">The sequence shown here is derived from an EMBL/GenBank/DDBJ whole genome shotgun (WGS) entry which is preliminary data.</text>
</comment>
<name>A0A6G4UDW5_9ACTN</name>